<keyword evidence="3" id="KW-0472">Membrane</keyword>
<dbReference type="EC" id="2.4.1.-" evidence="3"/>
<evidence type="ECO:0000313" key="5">
    <source>
        <dbReference type="EMBL" id="WAR07653.1"/>
    </source>
</evidence>
<sequence length="1200" mass="135672">MGNFSEFIKGWFIVILVVSFTANGILLIGIFAYSGNNSGDLDLETRDMIIMGKGSFNFEPPKNVKEQHENRRRDPRKKKITSEANVDDFDKKLAERALNRFGDVHGKNGAKYKHRDVYETGVENSDDNFNAYVKNLPDHNNIQKENAMDVTVPVKVDNNKIISNGHEQPEAKIVKLYKSGRKEKKKNAHKDRGDFHQHPKRVSDIDEHKKENVAHADHIRRNPVFITDKRTYNDSRMDKKALKDVQNMNLPNKSDMDKTENIVTPVNTELFITMEPKGQLCNQLFQVASLIGIAKLHNYTAFLPMYGFNVNEAFLLPRNFYRNMSLATFKRVSMKDPQYPNVETTKYKYPEALDKRANWILDGYFQSYKYFWNARQELRDMFKLKKRHIKQASLFVGQVSKEHKKVGVHVRRGDFLSMAQKRLGRVTATPQYIEAAMNYYMIKFGGKVTFFVISDDIEWCKDNIMKKNVIYSEFREPGQDLAIMAQCDHSIITVGTFSWWAGWLTGGIVVYYDGYPKRGSELNDVFYDLGVGQVGHLAGADFKLVLLLLVLLDRVHQSKRLKKSGWIPPLPSSNLEQVVSRLYTDDDVKVTSHPCNEELHGIDRHAREFSLHGGANCKEQAFKFIIREEVWVFPADQQAVNGVQIDWVLKVSGLHKYNTYLDMFGTHGCDGPLVKSGVSRECDKVLMDGGFKLGPILYNGNSDIDMAEMTVKSSTVFHSNGFCSVHTTLSSSSCQHSPWKSMNSSMRVVFPEPGAPTNRTFCPDAEAKSMRIRVRIVSTVSTKTSPSMFWLSAYTASGTREIQGSHSPLSSTREGLQKVAEDLAIMGVQKATESPDETKQVESLNVELPANLNVVCQHGRQQAKTRLEHSDLRKTHSRQDIMSTRITERLLISTSCPSARVVKACLAFKALTTDSRFSIIIAMAIGPSACDSSKQHQQPSWRDKRLLMQHRGKLCFPRHGETMKGILDGVSLQADGAHSVDDNLICDWVVDKQRCTEPVSCLVNSCFPLREPEALERDESSGQPIVDLYNPAKVTELGDGLVVPEYFHGVFDSFEQLAGPLASRGYLADSGLTAVYNSQLCQKLYPESTHLKLGLNLALEEFDFWVNISAGVAVLYLLFNSVPQQIVIFHASMVFHFFSSLDFAVIRTPMTALHSFPFSCSVMLVSRRWRRLQRSSSDRGPAFGYLVTGLDEQLRAMSVS</sequence>
<dbReference type="Pfam" id="PF01531">
    <property type="entry name" value="Glyco_transf_11"/>
    <property type="match status" value="1"/>
</dbReference>
<evidence type="ECO:0000256" key="4">
    <source>
        <dbReference type="SAM" id="MobiDB-lite"/>
    </source>
</evidence>
<reference evidence="5" key="1">
    <citation type="submission" date="2022-11" db="EMBL/GenBank/DDBJ databases">
        <title>Centuries of genome instability and evolution in soft-shell clam transmissible cancer (bioRxiv).</title>
        <authorList>
            <person name="Hart S.F.M."/>
            <person name="Yonemitsu M.A."/>
            <person name="Giersch R.M."/>
            <person name="Beal B.F."/>
            <person name="Arriagada G."/>
            <person name="Davis B.W."/>
            <person name="Ostrander E.A."/>
            <person name="Goff S.P."/>
            <person name="Metzger M.J."/>
        </authorList>
    </citation>
    <scope>NUCLEOTIDE SEQUENCE</scope>
    <source>
        <strain evidence="5">MELC-2E11</strain>
        <tissue evidence="5">Siphon/mantle</tissue>
    </source>
</reference>
<evidence type="ECO:0000313" key="6">
    <source>
        <dbReference type="Proteomes" id="UP001164746"/>
    </source>
</evidence>
<comment type="similarity">
    <text evidence="3">Belongs to the glycosyltransferase 11 family.</text>
</comment>
<accession>A0ABY7ECC0</accession>
<evidence type="ECO:0000256" key="2">
    <source>
        <dbReference type="ARBA" id="ARBA00022679"/>
    </source>
</evidence>
<keyword evidence="3" id="KW-0735">Signal-anchor</keyword>
<keyword evidence="6" id="KW-1185">Reference proteome</keyword>
<keyword evidence="2 3" id="KW-0808">Transferase</keyword>
<dbReference type="Proteomes" id="UP001164746">
    <property type="component" value="Chromosome 6"/>
</dbReference>
<comment type="subcellular location">
    <subcellularLocation>
        <location evidence="3">Golgi apparatus</location>
        <location evidence="3">Golgi stack membrane</location>
        <topology evidence="3">Single-pass type II membrane protein</topology>
    </subcellularLocation>
</comment>
<keyword evidence="1 3" id="KW-0328">Glycosyltransferase</keyword>
<evidence type="ECO:0000256" key="1">
    <source>
        <dbReference type="ARBA" id="ARBA00022676"/>
    </source>
</evidence>
<feature type="region of interest" description="Disordered" evidence="4">
    <location>
        <begin position="59"/>
        <end position="84"/>
    </location>
</feature>
<evidence type="ECO:0000256" key="3">
    <source>
        <dbReference type="RuleBase" id="RU363129"/>
    </source>
</evidence>
<dbReference type="PANTHER" id="PTHR11927">
    <property type="entry name" value="GALACTOSIDE 2-L-FUCOSYLTRANSFERASE"/>
    <property type="match status" value="1"/>
</dbReference>
<keyword evidence="3" id="KW-1133">Transmembrane helix</keyword>
<keyword evidence="3" id="KW-0333">Golgi apparatus</keyword>
<name>A0ABY7ECC0_MYAAR</name>
<feature type="compositionally biased region" description="Basic and acidic residues" evidence="4">
    <location>
        <begin position="62"/>
        <end position="72"/>
    </location>
</feature>
<dbReference type="EMBL" id="CP111017">
    <property type="protein sequence ID" value="WAR07653.1"/>
    <property type="molecule type" value="Genomic_DNA"/>
</dbReference>
<comment type="pathway">
    <text evidence="3">Protein modification; protein glycosylation.</text>
</comment>
<dbReference type="CDD" id="cd11301">
    <property type="entry name" value="Fut1_Fut2_like"/>
    <property type="match status" value="1"/>
</dbReference>
<feature type="region of interest" description="Disordered" evidence="4">
    <location>
        <begin position="181"/>
        <end position="203"/>
    </location>
</feature>
<gene>
    <name evidence="5" type="ORF">MAR_017611</name>
</gene>
<organism evidence="5 6">
    <name type="scientific">Mya arenaria</name>
    <name type="common">Soft-shell clam</name>
    <dbReference type="NCBI Taxonomy" id="6604"/>
    <lineage>
        <taxon>Eukaryota</taxon>
        <taxon>Metazoa</taxon>
        <taxon>Spiralia</taxon>
        <taxon>Lophotrochozoa</taxon>
        <taxon>Mollusca</taxon>
        <taxon>Bivalvia</taxon>
        <taxon>Autobranchia</taxon>
        <taxon>Heteroconchia</taxon>
        <taxon>Euheterodonta</taxon>
        <taxon>Imparidentia</taxon>
        <taxon>Neoheterodontei</taxon>
        <taxon>Myida</taxon>
        <taxon>Myoidea</taxon>
        <taxon>Myidae</taxon>
        <taxon>Mya</taxon>
    </lineage>
</organism>
<dbReference type="InterPro" id="IPR002516">
    <property type="entry name" value="Glyco_trans_11"/>
</dbReference>
<feature type="transmembrane region" description="Helical" evidence="3">
    <location>
        <begin position="12"/>
        <end position="33"/>
    </location>
</feature>
<feature type="compositionally biased region" description="Basic and acidic residues" evidence="4">
    <location>
        <begin position="190"/>
        <end position="203"/>
    </location>
</feature>
<proteinExistence type="inferred from homology"/>
<dbReference type="PANTHER" id="PTHR11927:SF9">
    <property type="entry name" value="L-FUCOSYLTRANSFERASE"/>
    <property type="match status" value="1"/>
</dbReference>
<keyword evidence="3" id="KW-0812">Transmembrane</keyword>
<keyword evidence="3" id="KW-0325">Glycoprotein</keyword>
<protein>
    <recommendedName>
        <fullName evidence="3">L-Fucosyltransferase</fullName>
        <ecNumber evidence="3">2.4.1.-</ecNumber>
    </recommendedName>
</protein>